<protein>
    <submittedName>
        <fullName evidence="10">Carbohydrate ABC transporter permease</fullName>
    </submittedName>
</protein>
<feature type="transmembrane region" description="Helical" evidence="7">
    <location>
        <begin position="136"/>
        <end position="158"/>
    </location>
</feature>
<feature type="transmembrane region" description="Helical" evidence="7">
    <location>
        <begin position="105"/>
        <end position="129"/>
    </location>
</feature>
<evidence type="ECO:0000256" key="5">
    <source>
        <dbReference type="ARBA" id="ARBA00022989"/>
    </source>
</evidence>
<feature type="compositionally biased region" description="Basic and acidic residues" evidence="8">
    <location>
        <begin position="25"/>
        <end position="35"/>
    </location>
</feature>
<evidence type="ECO:0000256" key="2">
    <source>
        <dbReference type="ARBA" id="ARBA00022448"/>
    </source>
</evidence>
<reference evidence="10 11" key="1">
    <citation type="submission" date="2019-03" db="EMBL/GenBank/DDBJ databases">
        <title>Genome Sequencing and Assembly of Various Microbes Isolated from Partially Reclaimed Soil and Acid Mine Drainage (AMD) Site.</title>
        <authorList>
            <person name="Steinbock B."/>
            <person name="Bechtold R."/>
            <person name="Sevigny J.L."/>
            <person name="Thomas D."/>
            <person name="Cuthill L.R."/>
            <person name="Aveiro Johannsen E.J."/>
            <person name="Thomas K."/>
            <person name="Ghosh A."/>
        </authorList>
    </citation>
    <scope>NUCLEOTIDE SEQUENCE [LARGE SCALE GENOMIC DNA]</scope>
    <source>
        <strain evidence="10 11">F-B2</strain>
    </source>
</reference>
<dbReference type="PANTHER" id="PTHR43744">
    <property type="entry name" value="ABC TRANSPORTER PERMEASE PROTEIN MG189-RELATED-RELATED"/>
    <property type="match status" value="1"/>
</dbReference>
<dbReference type="CDD" id="cd06261">
    <property type="entry name" value="TM_PBP2"/>
    <property type="match status" value="1"/>
</dbReference>
<evidence type="ECO:0000313" key="10">
    <source>
        <dbReference type="EMBL" id="TDL45255.1"/>
    </source>
</evidence>
<keyword evidence="4 7" id="KW-0812">Transmembrane</keyword>
<feature type="domain" description="ABC transmembrane type-1" evidence="9">
    <location>
        <begin position="101"/>
        <end position="290"/>
    </location>
</feature>
<evidence type="ECO:0000256" key="4">
    <source>
        <dbReference type="ARBA" id="ARBA00022692"/>
    </source>
</evidence>
<dbReference type="Pfam" id="PF00528">
    <property type="entry name" value="BPD_transp_1"/>
    <property type="match status" value="1"/>
</dbReference>
<dbReference type="RefSeq" id="WP_133398491.1">
    <property type="nucleotide sequence ID" value="NZ_SMZX01000001.1"/>
</dbReference>
<feature type="region of interest" description="Disordered" evidence="8">
    <location>
        <begin position="1"/>
        <end position="35"/>
    </location>
</feature>
<comment type="caution">
    <text evidence="10">The sequence shown here is derived from an EMBL/GenBank/DDBJ whole genome shotgun (WGS) entry which is preliminary data.</text>
</comment>
<dbReference type="GO" id="GO:0005886">
    <property type="term" value="C:plasma membrane"/>
    <property type="evidence" value="ECO:0007669"/>
    <property type="project" value="UniProtKB-SubCell"/>
</dbReference>
<keyword evidence="6 7" id="KW-0472">Membrane</keyword>
<feature type="compositionally biased region" description="Polar residues" evidence="8">
    <location>
        <begin position="1"/>
        <end position="14"/>
    </location>
</feature>
<gene>
    <name evidence="10" type="ORF">E2R54_01965</name>
</gene>
<keyword evidence="3" id="KW-1003">Cell membrane</keyword>
<keyword evidence="2 7" id="KW-0813">Transport</keyword>
<dbReference type="InterPro" id="IPR000515">
    <property type="entry name" value="MetI-like"/>
</dbReference>
<evidence type="ECO:0000256" key="1">
    <source>
        <dbReference type="ARBA" id="ARBA00004651"/>
    </source>
</evidence>
<dbReference type="SUPFAM" id="SSF161098">
    <property type="entry name" value="MetI-like"/>
    <property type="match status" value="1"/>
</dbReference>
<feature type="transmembrane region" description="Helical" evidence="7">
    <location>
        <begin position="269"/>
        <end position="290"/>
    </location>
</feature>
<feature type="transmembrane region" description="Helical" evidence="7">
    <location>
        <begin position="170"/>
        <end position="191"/>
    </location>
</feature>
<organism evidence="10 11">
    <name type="scientific">Microbacterium oleivorans</name>
    <dbReference type="NCBI Taxonomy" id="273677"/>
    <lineage>
        <taxon>Bacteria</taxon>
        <taxon>Bacillati</taxon>
        <taxon>Actinomycetota</taxon>
        <taxon>Actinomycetes</taxon>
        <taxon>Micrococcales</taxon>
        <taxon>Microbacteriaceae</taxon>
        <taxon>Microbacterium</taxon>
    </lineage>
</organism>
<proteinExistence type="inferred from homology"/>
<evidence type="ECO:0000256" key="7">
    <source>
        <dbReference type="RuleBase" id="RU363032"/>
    </source>
</evidence>
<evidence type="ECO:0000259" key="9">
    <source>
        <dbReference type="PROSITE" id="PS50928"/>
    </source>
</evidence>
<comment type="subcellular location">
    <subcellularLocation>
        <location evidence="1 7">Cell membrane</location>
        <topology evidence="1 7">Multi-pass membrane protein</topology>
    </subcellularLocation>
</comment>
<keyword evidence="5 7" id="KW-1133">Transmembrane helix</keyword>
<accession>A0A4R5YIU8</accession>
<evidence type="ECO:0000313" key="11">
    <source>
        <dbReference type="Proteomes" id="UP000295633"/>
    </source>
</evidence>
<dbReference type="PANTHER" id="PTHR43744:SF12">
    <property type="entry name" value="ABC TRANSPORTER PERMEASE PROTEIN MG189-RELATED"/>
    <property type="match status" value="1"/>
</dbReference>
<dbReference type="Proteomes" id="UP000295633">
    <property type="component" value="Unassembled WGS sequence"/>
</dbReference>
<dbReference type="GO" id="GO:0055085">
    <property type="term" value="P:transmembrane transport"/>
    <property type="evidence" value="ECO:0007669"/>
    <property type="project" value="InterPro"/>
</dbReference>
<name>A0A4R5YIU8_9MICO</name>
<evidence type="ECO:0000256" key="3">
    <source>
        <dbReference type="ARBA" id="ARBA00022475"/>
    </source>
</evidence>
<sequence length="305" mass="32611">MTSSPSTPFITQTAGKGAARAARRRPNDRDEDGPRARKRTYLPLSIVVLISLVPLYYTFLLASSTSSDIAQNPIPSPIPGTHLIENLTRVFGADIDLPRAAWNSLVVSVVTAVAVVFLSVLAGFAFARLQFRGRALLLTFVVATMAVPTQLGVVPLFIVMRELGLTGSLWAVILPGIASAFGVFMMTQYLSAALPYELIEAARIDGASTFRIFRSIVFPAALPAASMLGLFTFIGAWTNYFWPSIVLGSTNPTLPVALQLLQTGFFKDIALIMAGVLVSVVPLLVLFVVVGRQLVAGVMQGAVKG</sequence>
<evidence type="ECO:0000256" key="6">
    <source>
        <dbReference type="ARBA" id="ARBA00023136"/>
    </source>
</evidence>
<evidence type="ECO:0000256" key="8">
    <source>
        <dbReference type="SAM" id="MobiDB-lite"/>
    </source>
</evidence>
<feature type="transmembrane region" description="Helical" evidence="7">
    <location>
        <begin position="212"/>
        <end position="237"/>
    </location>
</feature>
<comment type="similarity">
    <text evidence="7">Belongs to the binding-protein-dependent transport system permease family.</text>
</comment>
<dbReference type="AlphaFoldDB" id="A0A4R5YIU8"/>
<dbReference type="PROSITE" id="PS50928">
    <property type="entry name" value="ABC_TM1"/>
    <property type="match status" value="1"/>
</dbReference>
<feature type="transmembrane region" description="Helical" evidence="7">
    <location>
        <begin position="41"/>
        <end position="59"/>
    </location>
</feature>
<dbReference type="Gene3D" id="1.10.3720.10">
    <property type="entry name" value="MetI-like"/>
    <property type="match status" value="1"/>
</dbReference>
<dbReference type="EMBL" id="SMZX01000001">
    <property type="protein sequence ID" value="TDL45255.1"/>
    <property type="molecule type" value="Genomic_DNA"/>
</dbReference>
<dbReference type="InterPro" id="IPR035906">
    <property type="entry name" value="MetI-like_sf"/>
</dbReference>